<dbReference type="OrthoDB" id="2501483at2759"/>
<sequence length="604" mass="68491">MHSPLSLDATICFIELLGLLKPYLLSLQSPAIVDPPNTLPWNVAAFLCDALVISEDQLHQAWLALQNHIWEHDLLDTDALAARTKHIGTFLKYGLVQNREIGIYSLEPPMRTCPDPTCGPTMRDNPGEVLERDLVESSRLQVTIFTREFGAIPAFANSTYCRKCYTRYFHNYRVQGNIRKYHMHENIQFIQIGTHFYVERSLCELFSVMMATAWTSSTNCARIYHEGLSNPHVSRLLPPDWRFGFELDVKAVSNAFFLHSLLLDHSRRGTVLELLHQASSPARSASALLLSSVTCLWLAPVKMNGTMAVQPAVGLMNKLTAQRCSEPASTGYRTCAEPTHRWLETYHELAGKGMFQLKRRLQRAQTSQPNDALSSGVTEPDSDEETLEGDGADSNEDIELDVNTIVCDGKPETGNRIVRARFGRTMTHNEELCVSSCGIILGRATFYGSEAPNAVVQFWEALFPTKKSLPQVLWHDNNCRIMAMLRNEPQARQDYFKDVAKPVDVFHFKCKHKEGDLDCGRDCNALIWPELSVNGKWRFNSSAAEQTNAWFGGFQSIVREMPVERYEFFLDEVIRRRNIWMVKLLAQRGCLPHSIPREELLGHS</sequence>
<feature type="domain" description="CxC5 like cysteine cluster associated with KDZ" evidence="3">
    <location>
        <begin position="102"/>
        <end position="226"/>
    </location>
</feature>
<comment type="caution">
    <text evidence="4">The sequence shown here is derived from an EMBL/GenBank/DDBJ whole genome shotgun (WGS) entry which is preliminary data.</text>
</comment>
<evidence type="ECO:0000256" key="2">
    <source>
        <dbReference type="SAM" id="SignalP"/>
    </source>
</evidence>
<keyword evidence="2" id="KW-0732">Signal</keyword>
<evidence type="ECO:0000256" key="1">
    <source>
        <dbReference type="SAM" id="MobiDB-lite"/>
    </source>
</evidence>
<feature type="chain" id="PRO_5034485606" description="CxC5 like cysteine cluster associated with KDZ domain-containing protein" evidence="2">
    <location>
        <begin position="27"/>
        <end position="604"/>
    </location>
</feature>
<dbReference type="Pfam" id="PF18718">
    <property type="entry name" value="CxC5"/>
    <property type="match status" value="1"/>
</dbReference>
<dbReference type="AlphaFoldDB" id="A0A8H6S4C2"/>
<accession>A0A8H6S4C2</accession>
<feature type="region of interest" description="Disordered" evidence="1">
    <location>
        <begin position="365"/>
        <end position="395"/>
    </location>
</feature>
<evidence type="ECO:0000259" key="3">
    <source>
        <dbReference type="Pfam" id="PF18718"/>
    </source>
</evidence>
<keyword evidence="5" id="KW-1185">Reference proteome</keyword>
<gene>
    <name evidence="4" type="ORF">MIND_01165100</name>
</gene>
<feature type="compositionally biased region" description="Polar residues" evidence="1">
    <location>
        <begin position="365"/>
        <end position="377"/>
    </location>
</feature>
<proteinExistence type="predicted"/>
<dbReference type="InterPro" id="IPR041539">
    <property type="entry name" value="CxC5"/>
</dbReference>
<protein>
    <recommendedName>
        <fullName evidence="3">CxC5 like cysteine cluster associated with KDZ domain-containing protein</fullName>
    </recommendedName>
</protein>
<dbReference type="EMBL" id="JACAZF010000011">
    <property type="protein sequence ID" value="KAF7292669.1"/>
    <property type="molecule type" value="Genomic_DNA"/>
</dbReference>
<organism evidence="4 5">
    <name type="scientific">Mycena indigotica</name>
    <dbReference type="NCBI Taxonomy" id="2126181"/>
    <lineage>
        <taxon>Eukaryota</taxon>
        <taxon>Fungi</taxon>
        <taxon>Dikarya</taxon>
        <taxon>Basidiomycota</taxon>
        <taxon>Agaricomycotina</taxon>
        <taxon>Agaricomycetes</taxon>
        <taxon>Agaricomycetidae</taxon>
        <taxon>Agaricales</taxon>
        <taxon>Marasmiineae</taxon>
        <taxon>Mycenaceae</taxon>
        <taxon>Mycena</taxon>
    </lineage>
</organism>
<evidence type="ECO:0000313" key="4">
    <source>
        <dbReference type="EMBL" id="KAF7292669.1"/>
    </source>
</evidence>
<dbReference type="Proteomes" id="UP000636479">
    <property type="component" value="Unassembled WGS sequence"/>
</dbReference>
<dbReference type="GeneID" id="59350687"/>
<feature type="compositionally biased region" description="Acidic residues" evidence="1">
    <location>
        <begin position="380"/>
        <end position="395"/>
    </location>
</feature>
<reference evidence="4" key="1">
    <citation type="submission" date="2020-05" db="EMBL/GenBank/DDBJ databases">
        <title>Mycena genomes resolve the evolution of fungal bioluminescence.</title>
        <authorList>
            <person name="Tsai I.J."/>
        </authorList>
    </citation>
    <scope>NUCLEOTIDE SEQUENCE</scope>
    <source>
        <strain evidence="4">171206Taipei</strain>
    </source>
</reference>
<evidence type="ECO:0000313" key="5">
    <source>
        <dbReference type="Proteomes" id="UP000636479"/>
    </source>
</evidence>
<feature type="signal peptide" evidence="2">
    <location>
        <begin position="1"/>
        <end position="26"/>
    </location>
</feature>
<name>A0A8H6S4C2_9AGAR</name>
<dbReference type="RefSeq" id="XP_037215097.1">
    <property type="nucleotide sequence ID" value="XM_037368171.1"/>
</dbReference>